<comment type="caution">
    <text evidence="9">The sequence shown here is derived from an EMBL/GenBank/DDBJ whole genome shotgun (WGS) entry which is preliminary data.</text>
</comment>
<dbReference type="NCBIfam" id="NF006379">
    <property type="entry name" value="PRK08618.1"/>
    <property type="match status" value="1"/>
</dbReference>
<dbReference type="Proteomes" id="UP000070427">
    <property type="component" value="Unassembled WGS sequence"/>
</dbReference>
<dbReference type="Pfam" id="PF02423">
    <property type="entry name" value="OCD_Mu_crystall"/>
    <property type="match status" value="1"/>
</dbReference>
<dbReference type="GO" id="GO:0005737">
    <property type="term" value="C:cytoplasm"/>
    <property type="evidence" value="ECO:0007669"/>
    <property type="project" value="TreeGrafter"/>
</dbReference>
<reference evidence="9 10" key="1">
    <citation type="submission" date="2015-12" db="EMBL/GenBank/DDBJ databases">
        <title>Draft genome sequnece of Fervidicola ferrireducens strain Y170.</title>
        <authorList>
            <person name="Patel B.K."/>
        </authorList>
    </citation>
    <scope>NUCLEOTIDE SEQUENCE [LARGE SCALE GENOMIC DNA]</scope>
    <source>
        <strain evidence="9 10">Y170</strain>
    </source>
</reference>
<evidence type="ECO:0000256" key="7">
    <source>
        <dbReference type="ARBA" id="ARBA00070669"/>
    </source>
</evidence>
<evidence type="ECO:0000313" key="9">
    <source>
        <dbReference type="EMBL" id="KXG78787.1"/>
    </source>
</evidence>
<comment type="catalytic activity">
    <reaction evidence="4">
        <text>L-proline + NAD(+) = 1-pyrroline-2-carboxylate + NADH + H(+)</text>
        <dbReference type="Rhea" id="RHEA:20321"/>
        <dbReference type="ChEBI" id="CHEBI:15378"/>
        <dbReference type="ChEBI" id="CHEBI:39785"/>
        <dbReference type="ChEBI" id="CHEBI:57540"/>
        <dbReference type="ChEBI" id="CHEBI:57945"/>
        <dbReference type="ChEBI" id="CHEBI:60039"/>
        <dbReference type="EC" id="1.5.1.49"/>
    </reaction>
</comment>
<dbReference type="PIRSF" id="PIRSF001439">
    <property type="entry name" value="CryM"/>
    <property type="match status" value="1"/>
</dbReference>
<dbReference type="InParanoid" id="A0A140LE12"/>
<keyword evidence="10" id="KW-1185">Reference proteome</keyword>
<dbReference type="Gene3D" id="3.40.50.720">
    <property type="entry name" value="NAD(P)-binding Rossmann-like Domain"/>
    <property type="match status" value="1"/>
</dbReference>
<dbReference type="EMBL" id="LOED01000001">
    <property type="protein sequence ID" value="KXG78787.1"/>
    <property type="molecule type" value="Genomic_DNA"/>
</dbReference>
<dbReference type="Gene3D" id="3.30.1780.10">
    <property type="entry name" value="ornithine cyclodeaminase, domain 1"/>
    <property type="match status" value="1"/>
</dbReference>
<dbReference type="InterPro" id="IPR036291">
    <property type="entry name" value="NAD(P)-bd_dom_sf"/>
</dbReference>
<dbReference type="GO" id="GO:0019752">
    <property type="term" value="P:carboxylic acid metabolic process"/>
    <property type="evidence" value="ECO:0007669"/>
    <property type="project" value="UniProtKB-ARBA"/>
</dbReference>
<dbReference type="GO" id="GO:0016491">
    <property type="term" value="F:oxidoreductase activity"/>
    <property type="evidence" value="ECO:0007669"/>
    <property type="project" value="UniProtKB-KW"/>
</dbReference>
<dbReference type="PANTHER" id="PTHR13812">
    <property type="entry name" value="KETIMINE REDUCTASE MU-CRYSTALLIN"/>
    <property type="match status" value="1"/>
</dbReference>
<name>A0A140LE12_9FIRM</name>
<evidence type="ECO:0000256" key="1">
    <source>
        <dbReference type="ARBA" id="ARBA00008903"/>
    </source>
</evidence>
<keyword evidence="3" id="KW-0520">NAD</keyword>
<dbReference type="EC" id="1.5.1.49" evidence="6"/>
<dbReference type="FunFam" id="3.40.50.720:FF:000311">
    <property type="entry name" value="Ornithine cyclodeaminase"/>
    <property type="match status" value="1"/>
</dbReference>
<gene>
    <name evidence="9" type="primary">arcB</name>
    <name evidence="9" type="ORF">AN618_01250</name>
</gene>
<evidence type="ECO:0000256" key="8">
    <source>
        <dbReference type="ARBA" id="ARBA00078572"/>
    </source>
</evidence>
<dbReference type="RefSeq" id="WP_066350793.1">
    <property type="nucleotide sequence ID" value="NZ_LOED01000001.1"/>
</dbReference>
<comment type="similarity">
    <text evidence="1">Belongs to the ornithine cyclodeaminase/mu-crystallin family.</text>
</comment>
<comment type="catalytic activity">
    <reaction evidence="5">
        <text>L-proline + NADP(+) = 1-pyrroline-2-carboxylate + NADPH + H(+)</text>
        <dbReference type="Rhea" id="RHEA:20317"/>
        <dbReference type="ChEBI" id="CHEBI:15378"/>
        <dbReference type="ChEBI" id="CHEBI:39785"/>
        <dbReference type="ChEBI" id="CHEBI:57783"/>
        <dbReference type="ChEBI" id="CHEBI:58349"/>
        <dbReference type="ChEBI" id="CHEBI:60039"/>
        <dbReference type="EC" id="1.5.1.49"/>
    </reaction>
</comment>
<dbReference type="InterPro" id="IPR003462">
    <property type="entry name" value="ODC_Mu_crystall"/>
</dbReference>
<accession>A0A140LE12</accession>
<dbReference type="SUPFAM" id="SSF51735">
    <property type="entry name" value="NAD(P)-binding Rossmann-fold domains"/>
    <property type="match status" value="1"/>
</dbReference>
<proteinExistence type="inferred from homology"/>
<evidence type="ECO:0000256" key="5">
    <source>
        <dbReference type="ARBA" id="ARBA00052703"/>
    </source>
</evidence>
<organism evidence="9 10">
    <name type="scientific">Fervidicola ferrireducens</name>
    <dbReference type="NCBI Taxonomy" id="520764"/>
    <lineage>
        <taxon>Bacteria</taxon>
        <taxon>Bacillati</taxon>
        <taxon>Bacillota</taxon>
        <taxon>Clostridia</taxon>
        <taxon>Thermosediminibacterales</taxon>
        <taxon>Thermosediminibacteraceae</taxon>
        <taxon>Fervidicola</taxon>
    </lineage>
</organism>
<evidence type="ECO:0000256" key="6">
    <source>
        <dbReference type="ARBA" id="ARBA00067080"/>
    </source>
</evidence>
<dbReference type="FunFam" id="3.30.1780.10:FF:000002">
    <property type="entry name" value="Ornithine cyclodeaminase"/>
    <property type="match status" value="1"/>
</dbReference>
<dbReference type="STRING" id="520764.AN618_01250"/>
<dbReference type="InterPro" id="IPR023401">
    <property type="entry name" value="ODC_N"/>
</dbReference>
<evidence type="ECO:0000256" key="2">
    <source>
        <dbReference type="ARBA" id="ARBA00023002"/>
    </source>
</evidence>
<dbReference type="PATRIC" id="fig|520764.3.peg.131"/>
<evidence type="ECO:0000313" key="10">
    <source>
        <dbReference type="Proteomes" id="UP000070427"/>
    </source>
</evidence>
<dbReference type="AlphaFoldDB" id="A0A140LE12"/>
<dbReference type="PANTHER" id="PTHR13812:SF19">
    <property type="entry name" value="KETIMINE REDUCTASE MU-CRYSTALLIN"/>
    <property type="match status" value="1"/>
</dbReference>
<sequence length="329" mass="35525">MLIITAEKMKKLLPMKEAIEAVKEAYKMVSEGKCYVPLRTNISAERHGGQILFMPGYVDGIGFAGVKIVSVYPENAKKGLPSVPATMVLIDGTTGIVKAVMDGTYLTRLRTGAASGAATELLAKKDAKKAILFGTGGQAREQLWALLSVRKLEEVYVCSRDFEKAKEFAGRMSREFEDYGAKITAVEKADGVLSEVDIITTATTSRTPVFDGSLVKKGVHINAIGSFTPEMQELPEEVVLKADRVFVDSREACLAEAGDLIVPMKKGLMGEEKITGEIGEVLLGKIRGRTSEDEITIFKSVGIAVQDIVTAAKIYEKAVEQGLGSNLEI</sequence>
<keyword evidence="2 9" id="KW-0560">Oxidoreductase</keyword>
<evidence type="ECO:0000256" key="3">
    <source>
        <dbReference type="ARBA" id="ARBA00023027"/>
    </source>
</evidence>
<protein>
    <recommendedName>
        <fullName evidence="7">Delta(1)-pyrroline-2-carboxylate reductase</fullName>
        <ecNumber evidence="6">1.5.1.49</ecNumber>
    </recommendedName>
    <alternativeName>
        <fullName evidence="8">Proline ketimine reductase</fullName>
    </alternativeName>
</protein>
<evidence type="ECO:0000256" key="4">
    <source>
        <dbReference type="ARBA" id="ARBA00050354"/>
    </source>
</evidence>
<dbReference type="OrthoDB" id="9792005at2"/>